<keyword evidence="2" id="KW-1185">Reference proteome</keyword>
<sequence>MDFIENELRMRVSLVKPEALLGWIDAHLEACDE</sequence>
<dbReference type="KEGG" id="ppac:PAP_06045"/>
<dbReference type="AlphaFoldDB" id="A0A075LTH0"/>
<dbReference type="Proteomes" id="UP000027981">
    <property type="component" value="Chromosome"/>
</dbReference>
<reference evidence="2" key="1">
    <citation type="submission" date="2013-06" db="EMBL/GenBank/DDBJ databases">
        <title>Complete Genome Sequence of Hyperthermophilic Palaeococcus pacificus DY20341T, Isolated from a Deep-Sea Hydrothermal Sediments.</title>
        <authorList>
            <person name="Zeng X."/>
            <person name="Shao Z."/>
        </authorList>
    </citation>
    <scope>NUCLEOTIDE SEQUENCE [LARGE SCALE GENOMIC DNA]</scope>
    <source>
        <strain evidence="2">DY20341</strain>
    </source>
</reference>
<name>A0A075LTH0_9EURY</name>
<protein>
    <submittedName>
        <fullName evidence="1">Uncharacterized protein</fullName>
    </submittedName>
</protein>
<evidence type="ECO:0000313" key="1">
    <source>
        <dbReference type="EMBL" id="AIF69609.1"/>
    </source>
</evidence>
<organism evidence="1 2">
    <name type="scientific">Palaeococcus pacificus DY20341</name>
    <dbReference type="NCBI Taxonomy" id="1343739"/>
    <lineage>
        <taxon>Archaea</taxon>
        <taxon>Methanobacteriati</taxon>
        <taxon>Methanobacteriota</taxon>
        <taxon>Thermococci</taxon>
        <taxon>Thermococcales</taxon>
        <taxon>Thermococcaceae</taxon>
        <taxon>Palaeococcus</taxon>
    </lineage>
</organism>
<gene>
    <name evidence="1" type="ORF">PAP_06045</name>
</gene>
<dbReference type="HOGENOM" id="CLU_3379973_0_0_2"/>
<reference evidence="1 2" key="2">
    <citation type="journal article" date="2015" name="Genome Announc.">
        <title>Complete Genome Sequence of Hyperthermophilic Piezophilic Archaeon Palaeococcus pacificus DY20341T, Isolated from Deep-Sea Hydrothermal Sediments.</title>
        <authorList>
            <person name="Zeng X."/>
            <person name="Jebbar M."/>
            <person name="Shao Z."/>
        </authorList>
    </citation>
    <scope>NUCLEOTIDE SEQUENCE [LARGE SCALE GENOMIC DNA]</scope>
    <source>
        <strain evidence="1 2">DY20341</strain>
    </source>
</reference>
<accession>A0A075LTH0</accession>
<proteinExistence type="predicted"/>
<dbReference type="EMBL" id="CP006019">
    <property type="protein sequence ID" value="AIF69609.1"/>
    <property type="molecule type" value="Genomic_DNA"/>
</dbReference>
<evidence type="ECO:0000313" key="2">
    <source>
        <dbReference type="Proteomes" id="UP000027981"/>
    </source>
</evidence>